<dbReference type="Proteomes" id="UP000325289">
    <property type="component" value="Unassembled WGS sequence"/>
</dbReference>
<protein>
    <recommendedName>
        <fullName evidence="1">DUF6314 domain-containing protein</fullName>
    </recommendedName>
</protein>
<dbReference type="EMBL" id="FOMS01000006">
    <property type="protein sequence ID" value="SFE14739.1"/>
    <property type="molecule type" value="Genomic_DNA"/>
</dbReference>
<dbReference type="Pfam" id="PF19834">
    <property type="entry name" value="DUF6314"/>
    <property type="match status" value="1"/>
</dbReference>
<name>A0A1I1Y5P7_9RHOB</name>
<evidence type="ECO:0000313" key="2">
    <source>
        <dbReference type="EMBL" id="SFE14739.1"/>
    </source>
</evidence>
<dbReference type="RefSeq" id="WP_223163059.1">
    <property type="nucleotide sequence ID" value="NZ_FOMS01000006.1"/>
</dbReference>
<dbReference type="AlphaFoldDB" id="A0A1I1Y5P7"/>
<organism evidence="2 3">
    <name type="scientific">Roseivivax sediminis</name>
    <dbReference type="NCBI Taxonomy" id="936889"/>
    <lineage>
        <taxon>Bacteria</taxon>
        <taxon>Pseudomonadati</taxon>
        <taxon>Pseudomonadota</taxon>
        <taxon>Alphaproteobacteria</taxon>
        <taxon>Rhodobacterales</taxon>
        <taxon>Roseobacteraceae</taxon>
        <taxon>Roseivivax</taxon>
    </lineage>
</organism>
<feature type="domain" description="DUF6314" evidence="1">
    <location>
        <begin position="21"/>
        <end position="150"/>
    </location>
</feature>
<keyword evidence="3" id="KW-1185">Reference proteome</keyword>
<sequence length="156" mass="17609">MNHQTDPRDAMVRLPAGLPDFAGCWRLSRRITDRSGGQSGHAEGRVEFLRDGAALRYCETLTLYLPGQGPISGTRNYVWLPDPVGIAVTFDDGRPFHRIALGQGAPRDVHDCGADRYAVTYDFADWPVWAVTWEVTGPRKDYRMETLFVREKLREG</sequence>
<accession>A0A1I1Y5P7</accession>
<evidence type="ECO:0000259" key="1">
    <source>
        <dbReference type="Pfam" id="PF19834"/>
    </source>
</evidence>
<evidence type="ECO:0000313" key="3">
    <source>
        <dbReference type="Proteomes" id="UP000325289"/>
    </source>
</evidence>
<gene>
    <name evidence="2" type="ORF">SAMN04515678_106293</name>
</gene>
<proteinExistence type="predicted"/>
<reference evidence="2 3" key="1">
    <citation type="submission" date="2016-10" db="EMBL/GenBank/DDBJ databases">
        <authorList>
            <person name="Varghese N."/>
            <person name="Submissions S."/>
        </authorList>
    </citation>
    <scope>NUCLEOTIDE SEQUENCE [LARGE SCALE GENOMIC DNA]</scope>
    <source>
        <strain evidence="3">YIM D21,KCTC 23444,ACCC 10710</strain>
    </source>
</reference>
<dbReference type="InterPro" id="IPR045632">
    <property type="entry name" value="DUF6314"/>
</dbReference>